<dbReference type="NCBIfam" id="NF010013">
    <property type="entry name" value="PRK13487.1"/>
    <property type="match status" value="1"/>
</dbReference>
<dbReference type="InterPro" id="IPR038592">
    <property type="entry name" value="CheD-like_sf"/>
</dbReference>
<dbReference type="EMBL" id="UOFN01000126">
    <property type="protein sequence ID" value="VAW80354.1"/>
    <property type="molecule type" value="Genomic_DNA"/>
</dbReference>
<dbReference type="InterPro" id="IPR011324">
    <property type="entry name" value="Cytotoxic_necrot_fac-like_cat"/>
</dbReference>
<dbReference type="Pfam" id="PF03975">
    <property type="entry name" value="CheD"/>
    <property type="match status" value="1"/>
</dbReference>
<protein>
    <submittedName>
        <fullName evidence="3">Chemotaxis protein CheD</fullName>
    </submittedName>
</protein>
<dbReference type="HAMAP" id="MF_01440">
    <property type="entry name" value="CheD"/>
    <property type="match status" value="1"/>
</dbReference>
<sequence>MLPARPIPEGKEQPPVLRGFEHIRRYWDRSQNSFAAKILPGEYYVTRADEAVITSLGSCVSACIRDKVFGMGGMNHFMLPEAGKNMAVHAGDLTEAARYGSFAMEQLINEILKAGGRRENLEVKLVGGGQVIASMSSNVGGRNIEFAKEYINKEGLVVAGSDLGGVAPRRVVYFPATGKVRVKKLRSQEVINQERAYQDKVDHQHIKDDIELF</sequence>
<dbReference type="SUPFAM" id="SSF64438">
    <property type="entry name" value="CNF1/YfiH-like putative cysteine hydrolases"/>
    <property type="match status" value="1"/>
</dbReference>
<evidence type="ECO:0000313" key="3">
    <source>
        <dbReference type="EMBL" id="VAW80354.1"/>
    </source>
</evidence>
<evidence type="ECO:0000256" key="1">
    <source>
        <dbReference type="ARBA" id="ARBA00022500"/>
    </source>
</evidence>
<dbReference type="PANTHER" id="PTHR35147">
    <property type="entry name" value="CHEMORECEPTOR GLUTAMINE DEAMIDASE CHED-RELATED"/>
    <property type="match status" value="1"/>
</dbReference>
<proteinExistence type="inferred from homology"/>
<dbReference type="AlphaFoldDB" id="A0A3B0ZG58"/>
<dbReference type="Gene3D" id="3.30.1330.200">
    <property type="match status" value="1"/>
</dbReference>
<evidence type="ECO:0000256" key="2">
    <source>
        <dbReference type="ARBA" id="ARBA00022801"/>
    </source>
</evidence>
<gene>
    <name evidence="3" type="ORF">MNBD_GAMMA15-1396</name>
</gene>
<dbReference type="GO" id="GO:0050568">
    <property type="term" value="F:protein-glutamine glutaminase activity"/>
    <property type="evidence" value="ECO:0007669"/>
    <property type="project" value="InterPro"/>
</dbReference>
<keyword evidence="1" id="KW-0145">Chemotaxis</keyword>
<dbReference type="CDD" id="cd16352">
    <property type="entry name" value="CheD"/>
    <property type="match status" value="1"/>
</dbReference>
<accession>A0A3B0ZG58</accession>
<name>A0A3B0ZG58_9ZZZZ</name>
<organism evidence="3">
    <name type="scientific">hydrothermal vent metagenome</name>
    <dbReference type="NCBI Taxonomy" id="652676"/>
    <lineage>
        <taxon>unclassified sequences</taxon>
        <taxon>metagenomes</taxon>
        <taxon>ecological metagenomes</taxon>
    </lineage>
</organism>
<keyword evidence="2" id="KW-0378">Hydrolase</keyword>
<dbReference type="InterPro" id="IPR005659">
    <property type="entry name" value="Chemorcpt_Glu_NH3ase_CheD"/>
</dbReference>
<dbReference type="GO" id="GO:0006935">
    <property type="term" value="P:chemotaxis"/>
    <property type="evidence" value="ECO:0007669"/>
    <property type="project" value="UniProtKB-KW"/>
</dbReference>
<dbReference type="PANTHER" id="PTHR35147:SF2">
    <property type="entry name" value="CHEMORECEPTOR GLUTAMINE DEAMIDASE CHED-RELATED"/>
    <property type="match status" value="1"/>
</dbReference>
<reference evidence="3" key="1">
    <citation type="submission" date="2018-06" db="EMBL/GenBank/DDBJ databases">
        <authorList>
            <person name="Zhirakovskaya E."/>
        </authorList>
    </citation>
    <scope>NUCLEOTIDE SEQUENCE</scope>
</reference>